<comment type="subcellular location">
    <subcellularLocation>
        <location evidence="1 10">Cell membrane</location>
        <topology evidence="1 10">Multi-pass membrane protein</topology>
    </subcellularLocation>
</comment>
<keyword evidence="4 10" id="KW-0812">Transmembrane</keyword>
<dbReference type="GO" id="GO:0004984">
    <property type="term" value="F:olfactory receptor activity"/>
    <property type="evidence" value="ECO:0007669"/>
    <property type="project" value="InterPro"/>
</dbReference>
<evidence type="ECO:0000256" key="10">
    <source>
        <dbReference type="RuleBase" id="RU351113"/>
    </source>
</evidence>
<evidence type="ECO:0000256" key="1">
    <source>
        <dbReference type="ARBA" id="ARBA00004651"/>
    </source>
</evidence>
<proteinExistence type="inferred from homology"/>
<evidence type="ECO:0000256" key="6">
    <source>
        <dbReference type="ARBA" id="ARBA00022989"/>
    </source>
</evidence>
<evidence type="ECO:0000313" key="11">
    <source>
        <dbReference type="EMBL" id="RLU20562.1"/>
    </source>
</evidence>
<accession>A0A3L8DK55</accession>
<keyword evidence="3 10" id="KW-0716">Sensory transduction</keyword>
<feature type="transmembrane region" description="Helical" evidence="10">
    <location>
        <begin position="302"/>
        <end position="322"/>
    </location>
</feature>
<feature type="transmembrane region" description="Helical" evidence="10">
    <location>
        <begin position="77"/>
        <end position="96"/>
    </location>
</feature>
<dbReference type="OrthoDB" id="7634903at2759"/>
<dbReference type="PANTHER" id="PTHR21137">
    <property type="entry name" value="ODORANT RECEPTOR"/>
    <property type="match status" value="1"/>
</dbReference>
<name>A0A3L8DK55_OOCBI</name>
<keyword evidence="5 10" id="KW-0552">Olfaction</keyword>
<dbReference type="EMBL" id="QOIP01000007">
    <property type="protein sequence ID" value="RLU20562.1"/>
    <property type="molecule type" value="Genomic_DNA"/>
</dbReference>
<keyword evidence="6 10" id="KW-1133">Transmembrane helix</keyword>
<dbReference type="Pfam" id="PF02949">
    <property type="entry name" value="7tm_6"/>
    <property type="match status" value="1"/>
</dbReference>
<feature type="transmembrane region" description="Helical" evidence="10">
    <location>
        <begin position="268"/>
        <end position="290"/>
    </location>
</feature>
<dbReference type="PANTHER" id="PTHR21137:SF35">
    <property type="entry name" value="ODORANT RECEPTOR 19A-RELATED"/>
    <property type="match status" value="1"/>
</dbReference>
<evidence type="ECO:0000256" key="8">
    <source>
        <dbReference type="ARBA" id="ARBA00023170"/>
    </source>
</evidence>
<keyword evidence="2" id="KW-1003">Cell membrane</keyword>
<keyword evidence="8 10" id="KW-0675">Receptor</keyword>
<comment type="similarity">
    <text evidence="10">Belongs to the insect chemoreceptor superfamily. Heteromeric odorant receptor channel (TC 1.A.69) family.</text>
</comment>
<dbReference type="GO" id="GO:0005549">
    <property type="term" value="F:odorant binding"/>
    <property type="evidence" value="ECO:0007669"/>
    <property type="project" value="InterPro"/>
</dbReference>
<protein>
    <recommendedName>
        <fullName evidence="10">Odorant receptor</fullName>
    </recommendedName>
</protein>
<evidence type="ECO:0000313" key="12">
    <source>
        <dbReference type="Proteomes" id="UP000279307"/>
    </source>
</evidence>
<reference evidence="11 12" key="1">
    <citation type="journal article" date="2018" name="Genome Res.">
        <title>The genomic architecture and molecular evolution of ant odorant receptors.</title>
        <authorList>
            <person name="McKenzie S.K."/>
            <person name="Kronauer D.J.C."/>
        </authorList>
    </citation>
    <scope>NUCLEOTIDE SEQUENCE [LARGE SCALE GENOMIC DNA]</scope>
    <source>
        <strain evidence="11">Clonal line C1</strain>
    </source>
</reference>
<comment type="caution">
    <text evidence="10">Lacks conserved residue(s) required for the propagation of feature annotation.</text>
</comment>
<sequence>MKYPNNANRDFEWAVKLNRISLEMIGLWPKPEKIRRDELKRNLYVFVVLLMLVIVGLFPCTLSLLRIQQNFTLIIEQLQFILPLVTCVIRLVIFWWKKEAVISIMNMIVEDWLNSKNIQEKNIMITWAQKPRKIIMIAYSIMGISYACVVVLPALGISVTYTRNATDINKILPLQGYYIYDVTKTPLYILTYIGQVITFFFAVMAYTGIDNFLGLLVFHICGQMEILTARFSCLSKLTKFRNGLESCVRNHIRLLRAIAIVEDTYNKILLALFLYFGLLFAFFGFLLISLIEEKSYVSITRILYLVSNLTNIFVHMGLYCAVGEILVSQCDKVYYAICDQEWYCLDPKHAKDLIFLMIRTRISSYITAGKIFPMTMATFCNLVKTSVSYVSVMFTIKN</sequence>
<evidence type="ECO:0000256" key="3">
    <source>
        <dbReference type="ARBA" id="ARBA00022606"/>
    </source>
</evidence>
<feature type="transmembrane region" description="Helical" evidence="10">
    <location>
        <begin position="134"/>
        <end position="155"/>
    </location>
</feature>
<dbReference type="AlphaFoldDB" id="A0A3L8DK55"/>
<dbReference type="Proteomes" id="UP000279307">
    <property type="component" value="Chromosome 7"/>
</dbReference>
<feature type="transmembrane region" description="Helical" evidence="10">
    <location>
        <begin position="187"/>
        <end position="209"/>
    </location>
</feature>
<dbReference type="GO" id="GO:0007165">
    <property type="term" value="P:signal transduction"/>
    <property type="evidence" value="ECO:0007669"/>
    <property type="project" value="UniProtKB-KW"/>
</dbReference>
<evidence type="ECO:0000256" key="5">
    <source>
        <dbReference type="ARBA" id="ARBA00022725"/>
    </source>
</evidence>
<evidence type="ECO:0000256" key="4">
    <source>
        <dbReference type="ARBA" id="ARBA00022692"/>
    </source>
</evidence>
<evidence type="ECO:0000256" key="2">
    <source>
        <dbReference type="ARBA" id="ARBA00022475"/>
    </source>
</evidence>
<feature type="transmembrane region" description="Helical" evidence="10">
    <location>
        <begin position="43"/>
        <end position="65"/>
    </location>
</feature>
<keyword evidence="9 10" id="KW-0807">Transducer</keyword>
<keyword evidence="7 10" id="KW-0472">Membrane</keyword>
<gene>
    <name evidence="11" type="ORF">DMN91_007173</name>
</gene>
<dbReference type="GO" id="GO:0005886">
    <property type="term" value="C:plasma membrane"/>
    <property type="evidence" value="ECO:0007669"/>
    <property type="project" value="UniProtKB-SubCell"/>
</dbReference>
<evidence type="ECO:0000256" key="7">
    <source>
        <dbReference type="ARBA" id="ARBA00023136"/>
    </source>
</evidence>
<evidence type="ECO:0000256" key="9">
    <source>
        <dbReference type="ARBA" id="ARBA00023224"/>
    </source>
</evidence>
<dbReference type="InterPro" id="IPR004117">
    <property type="entry name" value="7tm6_olfct_rcpt"/>
</dbReference>
<comment type="caution">
    <text evidence="11">The sequence shown here is derived from an EMBL/GenBank/DDBJ whole genome shotgun (WGS) entry which is preliminary data.</text>
</comment>
<organism evidence="11 12">
    <name type="scientific">Ooceraea biroi</name>
    <name type="common">Clonal raider ant</name>
    <name type="synonym">Cerapachys biroi</name>
    <dbReference type="NCBI Taxonomy" id="2015173"/>
    <lineage>
        <taxon>Eukaryota</taxon>
        <taxon>Metazoa</taxon>
        <taxon>Ecdysozoa</taxon>
        <taxon>Arthropoda</taxon>
        <taxon>Hexapoda</taxon>
        <taxon>Insecta</taxon>
        <taxon>Pterygota</taxon>
        <taxon>Neoptera</taxon>
        <taxon>Endopterygota</taxon>
        <taxon>Hymenoptera</taxon>
        <taxon>Apocrita</taxon>
        <taxon>Aculeata</taxon>
        <taxon>Formicoidea</taxon>
        <taxon>Formicidae</taxon>
        <taxon>Dorylinae</taxon>
        <taxon>Ooceraea</taxon>
    </lineage>
</organism>